<accession>A0A4S8JSB3</accession>
<dbReference type="InterPro" id="IPR036383">
    <property type="entry name" value="TSP1_rpt_sf"/>
</dbReference>
<keyword evidence="1" id="KW-1133">Transmembrane helix</keyword>
<gene>
    <name evidence="3" type="ORF">C4D60_Mb01t32190</name>
</gene>
<dbReference type="InterPro" id="IPR000884">
    <property type="entry name" value="TSP1_rpt"/>
</dbReference>
<proteinExistence type="predicted"/>
<name>A0A4S8JSB3_MUSBA</name>
<dbReference type="SUPFAM" id="SSF82895">
    <property type="entry name" value="TSP-1 type 1 repeat"/>
    <property type="match status" value="1"/>
</dbReference>
<evidence type="ECO:0000313" key="3">
    <source>
        <dbReference type="EMBL" id="THU64973.1"/>
    </source>
</evidence>
<dbReference type="Pfam" id="PF19030">
    <property type="entry name" value="TSP1_ADAMTS"/>
    <property type="match status" value="1"/>
</dbReference>
<organism evidence="3 4">
    <name type="scientific">Musa balbisiana</name>
    <name type="common">Banana</name>
    <dbReference type="NCBI Taxonomy" id="52838"/>
    <lineage>
        <taxon>Eukaryota</taxon>
        <taxon>Viridiplantae</taxon>
        <taxon>Streptophyta</taxon>
        <taxon>Embryophyta</taxon>
        <taxon>Tracheophyta</taxon>
        <taxon>Spermatophyta</taxon>
        <taxon>Magnoliopsida</taxon>
        <taxon>Liliopsida</taxon>
        <taxon>Zingiberales</taxon>
        <taxon>Musaceae</taxon>
        <taxon>Musa</taxon>
    </lineage>
</organism>
<evidence type="ECO:0000256" key="1">
    <source>
        <dbReference type="SAM" id="Phobius"/>
    </source>
</evidence>
<feature type="transmembrane region" description="Helical" evidence="1">
    <location>
        <begin position="324"/>
        <end position="348"/>
    </location>
</feature>
<dbReference type="Proteomes" id="UP000317650">
    <property type="component" value="Chromosome 1"/>
</dbReference>
<evidence type="ECO:0000313" key="4">
    <source>
        <dbReference type="Proteomes" id="UP000317650"/>
    </source>
</evidence>
<dbReference type="EMBL" id="PYDT01000004">
    <property type="protein sequence ID" value="THU64973.1"/>
    <property type="molecule type" value="Genomic_DNA"/>
</dbReference>
<dbReference type="PROSITE" id="PS50092">
    <property type="entry name" value="TSP1"/>
    <property type="match status" value="1"/>
</dbReference>
<feature type="chain" id="PRO_5020517385" evidence="2">
    <location>
        <begin position="20"/>
        <end position="367"/>
    </location>
</feature>
<sequence>MQPASLLHMLLLISHLASAVPVDLQSHGCFWTESCQSKWVGGCSAGLVVVDRSDNCNGLCGESKFPPCLPFHTHFHCCKPGCFWTESCQSKWVGGCSAGLVVVDRSDNCNGLCGESKFPPCLPFHTHFHCCKPGCFWTESCQSKWVGGCSAGLVVVDRSDNCNGLCGESKFPPCLPFHTHFHCCKPESPRLTNKCTICKNKLDFGDEYICCADCSDPYLIEKNRKLGYCKTGAVLGVQLKPQEVFKWVAGPWMKCSSPCDGGVRYRDVGCYGSTDDPSIKHYPVDDSRCSDQEMPLRQEPCNLQSCGDLSISESSDKPSGMSGWLVALLVILGLVAIGGVGFAGYIYYKRRTSAPSGFVYIMLEGYS</sequence>
<dbReference type="Gene3D" id="2.20.100.10">
    <property type="entry name" value="Thrombospondin type-1 (TSP1) repeat"/>
    <property type="match status" value="1"/>
</dbReference>
<keyword evidence="4" id="KW-1185">Reference proteome</keyword>
<feature type="signal peptide" evidence="2">
    <location>
        <begin position="1"/>
        <end position="19"/>
    </location>
</feature>
<reference evidence="3 4" key="1">
    <citation type="journal article" date="2019" name="Nat. Plants">
        <title>Genome sequencing of Musa balbisiana reveals subgenome evolution and function divergence in polyploid bananas.</title>
        <authorList>
            <person name="Yao X."/>
        </authorList>
    </citation>
    <scope>NUCLEOTIDE SEQUENCE [LARGE SCALE GENOMIC DNA]</scope>
    <source>
        <strain evidence="4">cv. DH-PKW</strain>
        <tissue evidence="3">Leaves</tissue>
    </source>
</reference>
<dbReference type="AlphaFoldDB" id="A0A4S8JSB3"/>
<comment type="caution">
    <text evidence="3">The sequence shown here is derived from an EMBL/GenBank/DDBJ whole genome shotgun (WGS) entry which is preliminary data.</text>
</comment>
<evidence type="ECO:0000256" key="2">
    <source>
        <dbReference type="SAM" id="SignalP"/>
    </source>
</evidence>
<keyword evidence="1" id="KW-0472">Membrane</keyword>
<dbReference type="STRING" id="52838.A0A4S8JSB3"/>
<keyword evidence="2" id="KW-0732">Signal</keyword>
<keyword evidence="1" id="KW-0812">Transmembrane</keyword>
<protein>
    <submittedName>
        <fullName evidence="3">Uncharacterized protein</fullName>
    </submittedName>
</protein>